<dbReference type="PANTHER" id="PTHR37299">
    <property type="entry name" value="TRANSCRIPTIONAL REGULATOR-RELATED"/>
    <property type="match status" value="1"/>
</dbReference>
<dbReference type="SUPFAM" id="SSF52172">
    <property type="entry name" value="CheY-like"/>
    <property type="match status" value="1"/>
</dbReference>
<dbReference type="KEGG" id="alm:AO498_09335"/>
<dbReference type="CDD" id="cd17534">
    <property type="entry name" value="REC_DC-like"/>
    <property type="match status" value="1"/>
</dbReference>
<organism evidence="4 5">
    <name type="scientific">Algoriphagus sanaruensis</name>
    <dbReference type="NCBI Taxonomy" id="1727163"/>
    <lineage>
        <taxon>Bacteria</taxon>
        <taxon>Pseudomonadati</taxon>
        <taxon>Bacteroidota</taxon>
        <taxon>Cytophagia</taxon>
        <taxon>Cytophagales</taxon>
        <taxon>Cyclobacteriaceae</taxon>
        <taxon>Algoriphagus</taxon>
    </lineage>
</organism>
<dbReference type="Gene3D" id="3.40.50.2300">
    <property type="match status" value="1"/>
</dbReference>
<feature type="modified residue" description="4-aspartylphosphate" evidence="1">
    <location>
        <position position="53"/>
    </location>
</feature>
<reference evidence="4 5" key="2">
    <citation type="journal article" date="2016" name="Genome Announc.">
        <title>Complete Genome Sequence of Algoriphagus sp. Strain M8-2, Isolated from a Brackish Lake.</title>
        <authorList>
            <person name="Muraguchi Y."/>
            <person name="Kushimoto K."/>
            <person name="Ohtsubo Y."/>
            <person name="Suzuki T."/>
            <person name="Dohra H."/>
            <person name="Kimbara K."/>
            <person name="Shintani M."/>
        </authorList>
    </citation>
    <scope>NUCLEOTIDE SEQUENCE [LARGE SCALE GENOMIC DNA]</scope>
    <source>
        <strain evidence="4 5">M8-2</strain>
    </source>
</reference>
<evidence type="ECO:0000256" key="1">
    <source>
        <dbReference type="PROSITE-ProRule" id="PRU00169"/>
    </source>
</evidence>
<name>A0A142ENB6_9BACT</name>
<dbReference type="InterPro" id="IPR001789">
    <property type="entry name" value="Sig_transdc_resp-reg_receiver"/>
</dbReference>
<evidence type="ECO:0000259" key="3">
    <source>
        <dbReference type="PROSITE" id="PS50930"/>
    </source>
</evidence>
<dbReference type="SMART" id="SM00850">
    <property type="entry name" value="LytTR"/>
    <property type="match status" value="1"/>
</dbReference>
<reference evidence="5" key="1">
    <citation type="submission" date="2015-09" db="EMBL/GenBank/DDBJ databases">
        <title>Complete sequence of Algoriphagus sp. M8-2.</title>
        <authorList>
            <person name="Shintani M."/>
        </authorList>
    </citation>
    <scope>NUCLEOTIDE SEQUENCE [LARGE SCALE GENOMIC DNA]</scope>
    <source>
        <strain evidence="5">M8-2</strain>
    </source>
</reference>
<dbReference type="PROSITE" id="PS50930">
    <property type="entry name" value="HTH_LYTTR"/>
    <property type="match status" value="1"/>
</dbReference>
<dbReference type="Proteomes" id="UP000073816">
    <property type="component" value="Chromosome"/>
</dbReference>
<evidence type="ECO:0000259" key="2">
    <source>
        <dbReference type="PROSITE" id="PS50110"/>
    </source>
</evidence>
<sequence>MKNILIVEDEEDLAANISEILASLDYKVVGIADNALDALKTLEKAPVDLVLMDIMIKGDIDGIDLAYKIRETYDIPIVFSTAYSGTEYLERISSEIHEGYILKPFSVDALKTAVFFGLKRHDEKKGSNTSQSLGSLKVMDKGYLVPVPFSEILYLKADGLYTKVFTKIKSYLIRDILKSFEEKLPPSIFFRVHKSYLINVSHVTSFNAKKINLGDASIPVRRGLYKELIEKLHVEK</sequence>
<dbReference type="Pfam" id="PF04397">
    <property type="entry name" value="LytTR"/>
    <property type="match status" value="1"/>
</dbReference>
<dbReference type="AlphaFoldDB" id="A0A142ENB6"/>
<keyword evidence="1" id="KW-0597">Phosphoprotein</keyword>
<dbReference type="EMBL" id="CP012836">
    <property type="protein sequence ID" value="AMQ56621.1"/>
    <property type="molecule type" value="Genomic_DNA"/>
</dbReference>
<dbReference type="PANTHER" id="PTHR37299:SF1">
    <property type="entry name" value="STAGE 0 SPORULATION PROTEIN A HOMOLOG"/>
    <property type="match status" value="1"/>
</dbReference>
<dbReference type="GO" id="GO:0003677">
    <property type="term" value="F:DNA binding"/>
    <property type="evidence" value="ECO:0007669"/>
    <property type="project" value="InterPro"/>
</dbReference>
<accession>A0A142ENB6</accession>
<dbReference type="OrthoDB" id="1646880at2"/>
<proteinExistence type="predicted"/>
<feature type="domain" description="Response regulatory" evidence="2">
    <location>
        <begin position="3"/>
        <end position="118"/>
    </location>
</feature>
<dbReference type="SMART" id="SM00448">
    <property type="entry name" value="REC"/>
    <property type="match status" value="1"/>
</dbReference>
<protein>
    <submittedName>
        <fullName evidence="4">Uncharacterized protein</fullName>
    </submittedName>
</protein>
<dbReference type="InterPro" id="IPR007492">
    <property type="entry name" value="LytTR_DNA-bd_dom"/>
</dbReference>
<feature type="domain" description="HTH LytTR-type" evidence="3">
    <location>
        <begin position="136"/>
        <end position="234"/>
    </location>
</feature>
<dbReference type="InterPro" id="IPR011006">
    <property type="entry name" value="CheY-like_superfamily"/>
</dbReference>
<dbReference type="GO" id="GO:0000156">
    <property type="term" value="F:phosphorelay response regulator activity"/>
    <property type="evidence" value="ECO:0007669"/>
    <property type="project" value="InterPro"/>
</dbReference>
<dbReference type="Pfam" id="PF00072">
    <property type="entry name" value="Response_reg"/>
    <property type="match status" value="1"/>
</dbReference>
<dbReference type="RefSeq" id="WP_067546464.1">
    <property type="nucleotide sequence ID" value="NZ_CP012836.1"/>
</dbReference>
<evidence type="ECO:0000313" key="4">
    <source>
        <dbReference type="EMBL" id="AMQ56621.1"/>
    </source>
</evidence>
<dbReference type="STRING" id="1727163.AO498_09335"/>
<dbReference type="Gene3D" id="2.40.50.1020">
    <property type="entry name" value="LytTr DNA-binding domain"/>
    <property type="match status" value="1"/>
</dbReference>
<evidence type="ECO:0000313" key="5">
    <source>
        <dbReference type="Proteomes" id="UP000073816"/>
    </source>
</evidence>
<dbReference type="InterPro" id="IPR046947">
    <property type="entry name" value="LytR-like"/>
</dbReference>
<gene>
    <name evidence="4" type="ORF">AO498_09335</name>
</gene>
<dbReference type="PATRIC" id="fig|1727163.4.peg.1950"/>
<keyword evidence="5" id="KW-1185">Reference proteome</keyword>
<dbReference type="PROSITE" id="PS50110">
    <property type="entry name" value="RESPONSE_REGULATORY"/>
    <property type="match status" value="1"/>
</dbReference>